<reference evidence="9" key="2">
    <citation type="submission" date="2020-09" db="EMBL/GenBank/DDBJ databases">
        <authorList>
            <person name="Sun Q."/>
            <person name="Ohkuma M."/>
        </authorList>
    </citation>
    <scope>NUCLEOTIDE SEQUENCE</scope>
    <source>
        <strain evidence="9">JCM 4386</strain>
    </source>
</reference>
<dbReference type="Pfam" id="PF05592">
    <property type="entry name" value="Bac_rhamnosid"/>
    <property type="match status" value="1"/>
</dbReference>
<dbReference type="InterPro" id="IPR035398">
    <property type="entry name" value="Bac_rhamnosid_C"/>
</dbReference>
<sequence>MGHAVVSDLRVGRRRDGAPWTDRPDPAVSWRTDTSAPGWRQASARITVTWLDEDGRTESADHEGDDCLFVRWPFRPLRSRERVRLEVSATGHDGVRAEGATITVEAPLLDEADWTARWVSLPDGTPDDAPGQFRHGLFLEEKVVRARLYVTALGVYEAELNGTRVGSEVLAPGWTSYPDRVLYQTHDVTDLLRPGHNTLGVWLAGGWFTERYGFFGRARRAYEGRAAILAQIEVTYDDGRRVVAGTSSGWSCRPSDALSASGIYAGESFDARNCDPAWSTPSGAEDGWRPAAVLDVPRRVLCPAGHEPVRRVEEIAPIAVLTSPSGRTVVDFGQNIVGRVRIRVEGPRGHTVTLRHAEVLENGEPATRQLRRAYSVDTYTLRGGDAEEWEPRFTFHGFRYLQVDDWPGTFDPSAVTAVVCSSDLLRTGRLTTSEPLLDRFHENVVRSMRGNFLSIPTDCPQRDERLGWTGDLQVFVGTAATLFDCDAFLASWLGDLALEQARNGGVTPIVVPSVMPEDTGGVVAAWGDATTVVPWTLYERCGDTGLLSRQFPSMRAWAEAELACADSDGLWTRGYQLGDWLDPKAPADRPREGRTHPSLVASAYLYRSLDIVARTARVLGQPALADHYAALAERTRLSFLETYVTPRGRMVSEGPTTYALALVFDIARTTELRAALGRRLAEIVREDGYRIGTGFVGTPLIMDALCVAGQLDAAARLLLQTEAPSWLYPVTVGATTVWERWDALLPDGSVNPHEMTSFNHYAFGAVVDWLHRGLAGLAPAEPGYRRLRIAPTVLPGLTHARSEQLTPYGTASVEWTVKDDTLTVSALVPPNTTAEVVLHDGPRPDVGPGRHSWALPWRRAARPVVRHDLDADLADLVDDSEALGAVRAALEEHAPARARAFDGAVRYEAGSTLRTALLFAEPTALAAVERALADLHHRRTRPGTAR</sequence>
<protein>
    <recommendedName>
        <fullName evidence="2">alpha-L-rhamnosidase</fullName>
        <ecNumber evidence="2">3.2.1.40</ecNumber>
    </recommendedName>
</protein>
<evidence type="ECO:0000259" key="7">
    <source>
        <dbReference type="Pfam" id="PF17389"/>
    </source>
</evidence>
<dbReference type="InterPro" id="IPR008902">
    <property type="entry name" value="Rhamnosid_concanavalin"/>
</dbReference>
<dbReference type="PIRSF" id="PIRSF010631">
    <property type="entry name" value="A-rhamnsds"/>
    <property type="match status" value="1"/>
</dbReference>
<feature type="domain" description="Alpha-L-rhamnosidase concanavalin-like" evidence="5">
    <location>
        <begin position="323"/>
        <end position="419"/>
    </location>
</feature>
<evidence type="ECO:0000256" key="4">
    <source>
        <dbReference type="SAM" id="MobiDB-lite"/>
    </source>
</evidence>
<evidence type="ECO:0000313" key="10">
    <source>
        <dbReference type="Proteomes" id="UP000606194"/>
    </source>
</evidence>
<feature type="compositionally biased region" description="Basic and acidic residues" evidence="4">
    <location>
        <begin position="13"/>
        <end position="25"/>
    </location>
</feature>
<accession>A0A918FQD9</accession>
<dbReference type="Proteomes" id="UP000606194">
    <property type="component" value="Unassembled WGS sequence"/>
</dbReference>
<feature type="domain" description="Alpha-L-rhamnosidase C-terminal" evidence="8">
    <location>
        <begin position="776"/>
        <end position="846"/>
    </location>
</feature>
<dbReference type="EC" id="3.2.1.40" evidence="2"/>
<dbReference type="AlphaFoldDB" id="A0A918FQD9"/>
<dbReference type="GO" id="GO:0005975">
    <property type="term" value="P:carbohydrate metabolic process"/>
    <property type="evidence" value="ECO:0007669"/>
    <property type="project" value="InterPro"/>
</dbReference>
<feature type="region of interest" description="Disordered" evidence="4">
    <location>
        <begin position="13"/>
        <end position="36"/>
    </location>
</feature>
<feature type="domain" description="Alpha-L-rhamnosidase six-hairpin glycosidase" evidence="7">
    <location>
        <begin position="426"/>
        <end position="773"/>
    </location>
</feature>
<dbReference type="InterPro" id="IPR035396">
    <property type="entry name" value="Bac_rhamnosid6H"/>
</dbReference>
<evidence type="ECO:0000313" key="9">
    <source>
        <dbReference type="EMBL" id="GGR68448.1"/>
    </source>
</evidence>
<dbReference type="Pfam" id="PF08531">
    <property type="entry name" value="Bac_rhamnosid_N"/>
    <property type="match status" value="1"/>
</dbReference>
<dbReference type="InterPro" id="IPR016007">
    <property type="entry name" value="Alpha_rhamnosid"/>
</dbReference>
<proteinExistence type="predicted"/>
<dbReference type="InterPro" id="IPR012341">
    <property type="entry name" value="6hp_glycosidase-like_sf"/>
</dbReference>
<keyword evidence="10" id="KW-1185">Reference proteome</keyword>
<evidence type="ECO:0000256" key="3">
    <source>
        <dbReference type="ARBA" id="ARBA00022801"/>
    </source>
</evidence>
<evidence type="ECO:0000259" key="8">
    <source>
        <dbReference type="Pfam" id="PF17390"/>
    </source>
</evidence>
<evidence type="ECO:0000256" key="1">
    <source>
        <dbReference type="ARBA" id="ARBA00001445"/>
    </source>
</evidence>
<dbReference type="GO" id="GO:0030596">
    <property type="term" value="F:alpha-L-rhamnosidase activity"/>
    <property type="evidence" value="ECO:0007669"/>
    <property type="project" value="UniProtKB-EC"/>
</dbReference>
<evidence type="ECO:0000256" key="2">
    <source>
        <dbReference type="ARBA" id="ARBA00012652"/>
    </source>
</evidence>
<name>A0A918FQD9_9ACTN</name>
<dbReference type="EMBL" id="BMTL01000002">
    <property type="protein sequence ID" value="GGR68448.1"/>
    <property type="molecule type" value="Genomic_DNA"/>
</dbReference>
<dbReference type="SUPFAM" id="SSF48208">
    <property type="entry name" value="Six-hairpin glycosidases"/>
    <property type="match status" value="1"/>
</dbReference>
<reference evidence="9" key="1">
    <citation type="journal article" date="2014" name="Int. J. Syst. Evol. Microbiol.">
        <title>Complete genome sequence of Corynebacterium casei LMG S-19264T (=DSM 44701T), isolated from a smear-ripened cheese.</title>
        <authorList>
            <consortium name="US DOE Joint Genome Institute (JGI-PGF)"/>
            <person name="Walter F."/>
            <person name="Albersmeier A."/>
            <person name="Kalinowski J."/>
            <person name="Ruckert C."/>
        </authorList>
    </citation>
    <scope>NUCLEOTIDE SEQUENCE</scope>
    <source>
        <strain evidence="9">JCM 4386</strain>
    </source>
</reference>
<dbReference type="RefSeq" id="WP_190147455.1">
    <property type="nucleotide sequence ID" value="NZ_BMTL01000002.1"/>
</dbReference>
<dbReference type="Pfam" id="PF25788">
    <property type="entry name" value="Ig_Rha78A_N"/>
    <property type="match status" value="1"/>
</dbReference>
<evidence type="ECO:0000259" key="5">
    <source>
        <dbReference type="Pfam" id="PF05592"/>
    </source>
</evidence>
<gene>
    <name evidence="9" type="ORF">GCM10010269_03920</name>
</gene>
<dbReference type="InterPro" id="IPR013737">
    <property type="entry name" value="Bac_rhamnosid_N"/>
</dbReference>
<organism evidence="9 10">
    <name type="scientific">Streptomyces humidus</name>
    <dbReference type="NCBI Taxonomy" id="52259"/>
    <lineage>
        <taxon>Bacteria</taxon>
        <taxon>Bacillati</taxon>
        <taxon>Actinomycetota</taxon>
        <taxon>Actinomycetes</taxon>
        <taxon>Kitasatosporales</taxon>
        <taxon>Streptomycetaceae</taxon>
        <taxon>Streptomyces</taxon>
    </lineage>
</organism>
<comment type="caution">
    <text evidence="9">The sequence shown here is derived from an EMBL/GenBank/DDBJ whole genome shotgun (WGS) entry which is preliminary data.</text>
</comment>
<comment type="catalytic activity">
    <reaction evidence="1">
        <text>Hydrolysis of terminal non-reducing alpha-L-rhamnose residues in alpha-L-rhamnosides.</text>
        <dbReference type="EC" id="3.2.1.40"/>
    </reaction>
</comment>
<dbReference type="Pfam" id="PF17389">
    <property type="entry name" value="Bac_rhamnosid6H"/>
    <property type="match status" value="1"/>
</dbReference>
<dbReference type="Gene3D" id="2.60.120.260">
    <property type="entry name" value="Galactose-binding domain-like"/>
    <property type="match status" value="2"/>
</dbReference>
<feature type="domain" description="Bacterial alpha-L-rhamnosidase N-terminal" evidence="6">
    <location>
        <begin position="142"/>
        <end position="313"/>
    </location>
</feature>
<keyword evidence="3" id="KW-0378">Hydrolase</keyword>
<dbReference type="PANTHER" id="PTHR33307:SF6">
    <property type="entry name" value="ALPHA-RHAMNOSIDASE (EUROFUNG)-RELATED"/>
    <property type="match status" value="1"/>
</dbReference>
<dbReference type="Gene3D" id="2.60.420.10">
    <property type="entry name" value="Maltose phosphorylase, domain 3"/>
    <property type="match status" value="1"/>
</dbReference>
<evidence type="ECO:0000259" key="6">
    <source>
        <dbReference type="Pfam" id="PF08531"/>
    </source>
</evidence>
<dbReference type="PANTHER" id="PTHR33307">
    <property type="entry name" value="ALPHA-RHAMNOSIDASE (EUROFUNG)"/>
    <property type="match status" value="1"/>
</dbReference>
<dbReference type="Gene3D" id="1.50.10.10">
    <property type="match status" value="1"/>
</dbReference>
<dbReference type="Pfam" id="PF17390">
    <property type="entry name" value="Bac_rhamnosid_C"/>
    <property type="match status" value="1"/>
</dbReference>
<dbReference type="InterPro" id="IPR008928">
    <property type="entry name" value="6-hairpin_glycosidase_sf"/>
</dbReference>